<evidence type="ECO:0000259" key="1">
    <source>
        <dbReference type="Pfam" id="PF00535"/>
    </source>
</evidence>
<name>A0A9X9X5S8_9PROT</name>
<reference evidence="2" key="2">
    <citation type="journal article" date="2021" name="Syst. Appl. Microbiol.">
        <title>Roseomonas hellenica sp. nov., isolated from roots of wild-growing Alkanna tinctoria.</title>
        <authorList>
            <person name="Rat A."/>
            <person name="Naranjo H.D."/>
            <person name="Lebbe L."/>
            <person name="Cnockaert M."/>
            <person name="Krigas N."/>
            <person name="Grigoriadou K."/>
            <person name="Maloupa E."/>
            <person name="Willems A."/>
        </authorList>
    </citation>
    <scope>NUCLEOTIDE SEQUENCE</scope>
    <source>
        <strain evidence="2">LMG 31228</strain>
    </source>
</reference>
<dbReference type="Pfam" id="PF00535">
    <property type="entry name" value="Glycos_transf_2"/>
    <property type="match status" value="1"/>
</dbReference>
<dbReference type="EMBL" id="JAAEDL010000001">
    <property type="protein sequence ID" value="MBR0679064.1"/>
    <property type="molecule type" value="Genomic_DNA"/>
</dbReference>
<sequence length="332" mass="37741">MPLVAIATPVFNGEKYLAKTMECVQALDYPNLVHVVQDNASTDATPDIIARFEGRRVPVLSERSATTRPMADNWNAVVRRVPEEASYFWLLCADDILAPHAIGRLVEVAQSSPDVQLVGCQWRADGLCGEELPKERSIFAGDEMLRRYFRRETMVLSGMNVLFRRSLIRPDADFYDPTIISFDTDANIRACALGKYGFVHEELLYWRQHEGSTTQTVSGRDLSYHAEWLLLLDRHFSHALGHREYLHCRDAFRRHFLRRLLMLRIRPGGKEICDRHLRALRLRGDEAGLPDFAAALADWVLHAVRGRRAHVGAPRRRFPDAAAGLGTSRAKI</sequence>
<organism evidence="2 3">
    <name type="scientific">Neoroseomonas eburnea</name>
    <dbReference type="NCBI Taxonomy" id="1346889"/>
    <lineage>
        <taxon>Bacteria</taxon>
        <taxon>Pseudomonadati</taxon>
        <taxon>Pseudomonadota</taxon>
        <taxon>Alphaproteobacteria</taxon>
        <taxon>Acetobacterales</taxon>
        <taxon>Acetobacteraceae</taxon>
        <taxon>Neoroseomonas</taxon>
    </lineage>
</organism>
<dbReference type="RefSeq" id="WP_211844414.1">
    <property type="nucleotide sequence ID" value="NZ_JAAEDL010000001.1"/>
</dbReference>
<dbReference type="PANTHER" id="PTHR22916">
    <property type="entry name" value="GLYCOSYLTRANSFERASE"/>
    <property type="match status" value="1"/>
</dbReference>
<protein>
    <submittedName>
        <fullName evidence="2">Glycosyltransferase</fullName>
    </submittedName>
</protein>
<dbReference type="Proteomes" id="UP001138709">
    <property type="component" value="Unassembled WGS sequence"/>
</dbReference>
<evidence type="ECO:0000313" key="3">
    <source>
        <dbReference type="Proteomes" id="UP001138709"/>
    </source>
</evidence>
<evidence type="ECO:0000313" key="2">
    <source>
        <dbReference type="EMBL" id="MBR0679064.1"/>
    </source>
</evidence>
<gene>
    <name evidence="2" type="ORF">GXW74_01070</name>
</gene>
<feature type="domain" description="Glycosyltransferase 2-like" evidence="1">
    <location>
        <begin position="6"/>
        <end position="168"/>
    </location>
</feature>
<dbReference type="GO" id="GO:0016758">
    <property type="term" value="F:hexosyltransferase activity"/>
    <property type="evidence" value="ECO:0007669"/>
    <property type="project" value="UniProtKB-ARBA"/>
</dbReference>
<dbReference type="PANTHER" id="PTHR22916:SF3">
    <property type="entry name" value="UDP-GLCNAC:BETAGAL BETA-1,3-N-ACETYLGLUCOSAMINYLTRANSFERASE-LIKE PROTEIN 1"/>
    <property type="match status" value="1"/>
</dbReference>
<proteinExistence type="predicted"/>
<accession>A0A9X9X5S8</accession>
<dbReference type="InterPro" id="IPR001173">
    <property type="entry name" value="Glyco_trans_2-like"/>
</dbReference>
<reference evidence="2" key="1">
    <citation type="submission" date="2020-01" db="EMBL/GenBank/DDBJ databases">
        <authorList>
            <person name="Rat A."/>
        </authorList>
    </citation>
    <scope>NUCLEOTIDE SEQUENCE</scope>
    <source>
        <strain evidence="2">LMG 31228</strain>
    </source>
</reference>
<dbReference type="SUPFAM" id="SSF53448">
    <property type="entry name" value="Nucleotide-diphospho-sugar transferases"/>
    <property type="match status" value="1"/>
</dbReference>
<dbReference type="AlphaFoldDB" id="A0A9X9X5S8"/>
<dbReference type="Gene3D" id="3.90.550.10">
    <property type="entry name" value="Spore Coat Polysaccharide Biosynthesis Protein SpsA, Chain A"/>
    <property type="match status" value="1"/>
</dbReference>
<keyword evidence="3" id="KW-1185">Reference proteome</keyword>
<comment type="caution">
    <text evidence="2">The sequence shown here is derived from an EMBL/GenBank/DDBJ whole genome shotgun (WGS) entry which is preliminary data.</text>
</comment>
<dbReference type="InterPro" id="IPR029044">
    <property type="entry name" value="Nucleotide-diphossugar_trans"/>
</dbReference>